<proteinExistence type="predicted"/>
<keyword evidence="2" id="KW-1185">Reference proteome</keyword>
<sequence length="917" mass="103629">VLCLAEAGGHRGSSTKMVGYTDGTGTSGSTYQQGMLGAIDVINPVLVFYENVVGVSEWSKNQAGEKAVQAANIQQHGMQGSEQADTIRRRIKGKRKAAELPGYADLPFIPPKEYDKIKKDATIRNPEAWMLKHAKGRGQYQGCFSESKWGGRRKIYRWDLFVACAERMSKRMCEVPNVLRPVLGIKGLKAAGRAVKKGGASTACMPTPLALGIESIVLDRIQAGEQVTHDYVSKLTVHMAGQWNHHIEKFREQAVEALGQWALKDVDNQLSTEASNEQIEASQQMAAEAMQDAMQALRPFEFSLHPKALQSQVRRTCTKLGVRGAQVIKQSKHLDFGHPAMEAVRCFIRNCNETHGVNKRLVAHFDQVWTIHFEHHQRVLFKMEDERGNLPELLLPSEKKIIASLEKMLHIPREEVSCTLNGIHSSHSSKSCTARLNAAGHQVPVDQARQPRTTTTLSWADGLWEPYVELHYSSILSYLAFLSEDLRYRRKELNLTWKDKGLDIETSLHADAWALEQIQKYQGGKLVLQAWIHRGMTSFEDLAEWRFDGNLEAAKQSLENTQGAMQALYSLDELPALESADKEAVKQSQQELLEGEFASAWSIQALEDGSHPIPLPDWFQPAINRTILIWKKEASVWESRLAKRQQNGKNFYTPKQQEEFDDWKKTWCRRIILDKRKKIQILNFQKKNLLSVRGHCLVLEVQLSHEATDLKIRSGNGPFFQLKLLQVQAPTKDLPPEVDQSGDDMLEDCCNDDQDEVEEEHELDEREAVMQVDECEEASPVDLDGFEFHCCSEDSENEDANLVHGARKRVHTAEEREEFKELKAKGLTLRPPGTTVGVHPQARVWRAYCQDSTYFGRSWGGTSGRSPKQALLLVFRLMLGEHVKLNPADHFARKQCDRVHKACMEAGICSADMERAT</sequence>
<comment type="caution">
    <text evidence="1">The sequence shown here is derived from an EMBL/GenBank/DDBJ whole genome shotgun (WGS) entry which is preliminary data.</text>
</comment>
<protein>
    <submittedName>
        <fullName evidence="1">Mitochondrial</fullName>
    </submittedName>
</protein>
<dbReference type="Proteomes" id="UP001642464">
    <property type="component" value="Unassembled WGS sequence"/>
</dbReference>
<evidence type="ECO:0000313" key="1">
    <source>
        <dbReference type="EMBL" id="CAK9006535.1"/>
    </source>
</evidence>
<evidence type="ECO:0000313" key="2">
    <source>
        <dbReference type="Proteomes" id="UP001642464"/>
    </source>
</evidence>
<accession>A0ABP0IWS7</accession>
<name>A0ABP0IWS7_9DINO</name>
<gene>
    <name evidence="1" type="ORF">SCF082_LOCUS9073</name>
</gene>
<feature type="non-terminal residue" evidence="1">
    <location>
        <position position="1"/>
    </location>
</feature>
<reference evidence="1 2" key="1">
    <citation type="submission" date="2024-02" db="EMBL/GenBank/DDBJ databases">
        <authorList>
            <person name="Chen Y."/>
            <person name="Shah S."/>
            <person name="Dougan E. K."/>
            <person name="Thang M."/>
            <person name="Chan C."/>
        </authorList>
    </citation>
    <scope>NUCLEOTIDE SEQUENCE [LARGE SCALE GENOMIC DNA]</scope>
</reference>
<dbReference type="EMBL" id="CAXAMM010005225">
    <property type="protein sequence ID" value="CAK9006535.1"/>
    <property type="molecule type" value="Genomic_DNA"/>
</dbReference>
<organism evidence="1 2">
    <name type="scientific">Durusdinium trenchii</name>
    <dbReference type="NCBI Taxonomy" id="1381693"/>
    <lineage>
        <taxon>Eukaryota</taxon>
        <taxon>Sar</taxon>
        <taxon>Alveolata</taxon>
        <taxon>Dinophyceae</taxon>
        <taxon>Suessiales</taxon>
        <taxon>Symbiodiniaceae</taxon>
        <taxon>Durusdinium</taxon>
    </lineage>
</organism>